<dbReference type="EMBL" id="AP018694">
    <property type="protein sequence ID" value="BBE16171.1"/>
    <property type="molecule type" value="Genomic_DNA"/>
</dbReference>
<dbReference type="RefSeq" id="WP_318349270.1">
    <property type="nucleotide sequence ID" value="NZ_AP018694.1"/>
</dbReference>
<dbReference type="GO" id="GO:0005975">
    <property type="term" value="P:carbohydrate metabolic process"/>
    <property type="evidence" value="ECO:0007669"/>
    <property type="project" value="InterPro"/>
</dbReference>
<gene>
    <name evidence="1" type="ORF">AQPE_0308</name>
</gene>
<dbReference type="InterPro" id="IPR008928">
    <property type="entry name" value="6-hairpin_glycosidase_sf"/>
</dbReference>
<keyword evidence="2" id="KW-1185">Reference proteome</keyword>
<accession>A0A5K7S3M1</accession>
<sequence>MIQKQILFASILFGISLPGCQNKVKDIEYFCTHKVALDKENKIVPWFTPREKAFDHFLHLRWDYIKTKVPNSPGPTPRSNYPQYYFYCGFKNNKVQDYDTWMNDVAEKIPNWFENARLYYAYTGDTSVMVIIKNMADYYLSHGTSPASFAWSNFPYTTTNAGDTIFQGFTSAKRFQLHEIQVDHAGEMGLTYYRMYLYSGDKKYLTAAINVADVLAAHAKEGNAEKSVWPYRVLMTTGEAIAEYGANWTGCYLLFDNLVKAGIGNVDKYRDVRDKVKNFILEYPMKTGYWTDGHSDSDIKSNTYKSNLSANNTTLCMFDFPEFDPEWKSDIPKLIKWAEDNFIFRSEPGEPSTMWGANIVGEQDSFMFKMDYQTARYAAVCARWYAVSGDESFKEKAYRSLSWVTYCNDSVGMAFESPVSKNISTWWSDCYGECPRMFYQVFAGIPEWAPPHENHILYSEGILKDIQYTENQVKYFALDRNEIVYLRLAFKPSQITVNGSAISASQELKPGSFKLKDLGQGDYALTIWQKDAGKVLVSK</sequence>
<dbReference type="SUPFAM" id="SSF48208">
    <property type="entry name" value="Six-hairpin glycosidases"/>
    <property type="match status" value="1"/>
</dbReference>
<dbReference type="AlphaFoldDB" id="A0A5K7S3M1"/>
<evidence type="ECO:0000313" key="2">
    <source>
        <dbReference type="Proteomes" id="UP001193389"/>
    </source>
</evidence>
<proteinExistence type="predicted"/>
<reference evidence="1" key="1">
    <citation type="journal article" date="2020" name="Int. J. Syst. Evol. Microbiol.">
        <title>Aquipluma nitroreducens gen. nov. sp. nov., a novel facultatively anaerobic bacterium isolated from a freshwater lake.</title>
        <authorList>
            <person name="Watanabe M."/>
            <person name="Kojima H."/>
            <person name="Fukui M."/>
        </authorList>
    </citation>
    <scope>NUCLEOTIDE SEQUENCE</scope>
    <source>
        <strain evidence="1">MeG22</strain>
    </source>
</reference>
<dbReference type="KEGG" id="anf:AQPE_0308"/>
<protein>
    <submittedName>
        <fullName evidence="1">Uncharacterized protein</fullName>
    </submittedName>
</protein>
<dbReference type="Proteomes" id="UP001193389">
    <property type="component" value="Chromosome"/>
</dbReference>
<organism evidence="1 2">
    <name type="scientific">Aquipluma nitroreducens</name>
    <dbReference type="NCBI Taxonomy" id="2010828"/>
    <lineage>
        <taxon>Bacteria</taxon>
        <taxon>Pseudomonadati</taxon>
        <taxon>Bacteroidota</taxon>
        <taxon>Bacteroidia</taxon>
        <taxon>Marinilabiliales</taxon>
        <taxon>Prolixibacteraceae</taxon>
        <taxon>Aquipluma</taxon>
    </lineage>
</organism>
<name>A0A5K7S3M1_9BACT</name>
<evidence type="ECO:0000313" key="1">
    <source>
        <dbReference type="EMBL" id="BBE16171.1"/>
    </source>
</evidence>